<evidence type="ECO:0000313" key="2">
    <source>
        <dbReference type="Proteomes" id="UP000050297"/>
    </source>
</evidence>
<dbReference type="EMBL" id="LJPM01000541">
    <property type="protein sequence ID" value="KPW10837.1"/>
    <property type="molecule type" value="Genomic_DNA"/>
</dbReference>
<organism evidence="1 2">
    <name type="scientific">Pseudomonas syringae pv. aceris</name>
    <dbReference type="NCBI Taxonomy" id="199198"/>
    <lineage>
        <taxon>Bacteria</taxon>
        <taxon>Pseudomonadati</taxon>
        <taxon>Pseudomonadota</taxon>
        <taxon>Gammaproteobacteria</taxon>
        <taxon>Pseudomonadales</taxon>
        <taxon>Pseudomonadaceae</taxon>
        <taxon>Pseudomonas</taxon>
        <taxon>Pseudomonas syringae</taxon>
    </lineage>
</organism>
<reference evidence="1 2" key="1">
    <citation type="submission" date="2015-09" db="EMBL/GenBank/DDBJ databases">
        <title>Genome announcement of multiple Pseudomonas syringae strains.</title>
        <authorList>
            <person name="Thakur S."/>
            <person name="Wang P.W."/>
            <person name="Gong Y."/>
            <person name="Weir B.S."/>
            <person name="Guttman D.S."/>
        </authorList>
    </citation>
    <scope>NUCLEOTIDE SEQUENCE [LARGE SCALE GENOMIC DNA]</scope>
    <source>
        <strain evidence="1 2">ICMP2802</strain>
    </source>
</reference>
<evidence type="ECO:0000313" key="1">
    <source>
        <dbReference type="EMBL" id="KPW10837.1"/>
    </source>
</evidence>
<dbReference type="AlphaFoldDB" id="A0A0P9GTY5"/>
<protein>
    <submittedName>
        <fullName evidence="1">Uncharacterized protein</fullName>
    </submittedName>
</protein>
<proteinExistence type="predicted"/>
<sequence>MRFCARRAACVAPELTSAGVVRAGLLAFRAVHLREFLQASFRHVAA</sequence>
<name>A0A0P9GTY5_PSESX</name>
<comment type="caution">
    <text evidence="1">The sequence shown here is derived from an EMBL/GenBank/DDBJ whole genome shotgun (WGS) entry which is preliminary data.</text>
</comment>
<dbReference type="PATRIC" id="fig|199198.5.peg.3661"/>
<dbReference type="Proteomes" id="UP000050297">
    <property type="component" value="Unassembled WGS sequence"/>
</dbReference>
<accession>A0A0P9GTY5</accession>
<gene>
    <name evidence="1" type="ORF">ALO91_102539</name>
</gene>